<comment type="caution">
    <text evidence="2">The sequence shown here is derived from an EMBL/GenBank/DDBJ whole genome shotgun (WGS) entry which is preliminary data.</text>
</comment>
<dbReference type="Proteomes" id="UP001445076">
    <property type="component" value="Unassembled WGS sequence"/>
</dbReference>
<name>A0AAW0WHF1_CHEQU</name>
<keyword evidence="3" id="KW-1185">Reference proteome</keyword>
<gene>
    <name evidence="2" type="ORF">OTU49_009971</name>
</gene>
<evidence type="ECO:0000313" key="2">
    <source>
        <dbReference type="EMBL" id="KAK8726646.1"/>
    </source>
</evidence>
<feature type="non-terminal residue" evidence="2">
    <location>
        <position position="144"/>
    </location>
</feature>
<dbReference type="AlphaFoldDB" id="A0AAW0WHF1"/>
<feature type="signal peptide" evidence="1">
    <location>
        <begin position="1"/>
        <end position="37"/>
    </location>
</feature>
<protein>
    <submittedName>
        <fullName evidence="2">Uncharacterized protein</fullName>
    </submittedName>
</protein>
<proteinExistence type="predicted"/>
<organism evidence="2 3">
    <name type="scientific">Cherax quadricarinatus</name>
    <name type="common">Australian red claw crayfish</name>
    <dbReference type="NCBI Taxonomy" id="27406"/>
    <lineage>
        <taxon>Eukaryota</taxon>
        <taxon>Metazoa</taxon>
        <taxon>Ecdysozoa</taxon>
        <taxon>Arthropoda</taxon>
        <taxon>Crustacea</taxon>
        <taxon>Multicrustacea</taxon>
        <taxon>Malacostraca</taxon>
        <taxon>Eumalacostraca</taxon>
        <taxon>Eucarida</taxon>
        <taxon>Decapoda</taxon>
        <taxon>Pleocyemata</taxon>
        <taxon>Astacidea</taxon>
        <taxon>Parastacoidea</taxon>
        <taxon>Parastacidae</taxon>
        <taxon>Cherax</taxon>
    </lineage>
</organism>
<feature type="chain" id="PRO_5043721320" evidence="1">
    <location>
        <begin position="38"/>
        <end position="144"/>
    </location>
</feature>
<reference evidence="2 3" key="1">
    <citation type="journal article" date="2024" name="BMC Genomics">
        <title>Genome assembly of redclaw crayfish (Cherax quadricarinatus) provides insights into its immune adaptation and hypoxia tolerance.</title>
        <authorList>
            <person name="Liu Z."/>
            <person name="Zheng J."/>
            <person name="Li H."/>
            <person name="Fang K."/>
            <person name="Wang S."/>
            <person name="He J."/>
            <person name="Zhou D."/>
            <person name="Weng S."/>
            <person name="Chi M."/>
            <person name="Gu Z."/>
            <person name="He J."/>
            <person name="Li F."/>
            <person name="Wang M."/>
        </authorList>
    </citation>
    <scope>NUCLEOTIDE SEQUENCE [LARGE SCALE GENOMIC DNA]</scope>
    <source>
        <strain evidence="2">ZL_2023a</strain>
    </source>
</reference>
<evidence type="ECO:0000313" key="3">
    <source>
        <dbReference type="Proteomes" id="UP001445076"/>
    </source>
</evidence>
<evidence type="ECO:0000256" key="1">
    <source>
        <dbReference type="SAM" id="SignalP"/>
    </source>
</evidence>
<dbReference type="EMBL" id="JARKIK010000078">
    <property type="protein sequence ID" value="KAK8726646.1"/>
    <property type="molecule type" value="Genomic_DNA"/>
</dbReference>
<accession>A0AAW0WHF1</accession>
<sequence length="144" mass="16268">MKEFSRVVEVVVRAGAYPPCTFLFLLALLLLARATAGVTSEPQHVTSHLTWSHTPRIISSTSCLAEYTKDQEIKPQRLYVDEKEQPLTMLTSSRVPQQLMTRMVAIFLREWLGYVNLTITTVADTFDPGSVINAMKPVHIYDNN</sequence>
<keyword evidence="1" id="KW-0732">Signal</keyword>